<comment type="caution">
    <text evidence="2">The sequence shown here is derived from an EMBL/GenBank/DDBJ whole genome shotgun (WGS) entry which is preliminary data.</text>
</comment>
<dbReference type="InterPro" id="IPR003673">
    <property type="entry name" value="CoA-Trfase_fam_III"/>
</dbReference>
<dbReference type="InterPro" id="IPR023606">
    <property type="entry name" value="CoA-Trfase_III_dom_1_sf"/>
</dbReference>
<protein>
    <submittedName>
        <fullName evidence="2">CoA transferase</fullName>
    </submittedName>
</protein>
<name>A0A916XAR3_9HYPH</name>
<proteinExistence type="predicted"/>
<keyword evidence="1 2" id="KW-0808">Transferase</keyword>
<dbReference type="Proteomes" id="UP000637002">
    <property type="component" value="Unassembled WGS sequence"/>
</dbReference>
<accession>A0A916XAR3</accession>
<gene>
    <name evidence="2" type="ORF">GCM10010994_17790</name>
</gene>
<evidence type="ECO:0000256" key="1">
    <source>
        <dbReference type="ARBA" id="ARBA00022679"/>
    </source>
</evidence>
<sequence>MDEPFGALQGLRVLDLTQALAGPFCTQILADHGAEVIKLEPPESGDMARLSGPFHAADTAHRQSGYFHSINRNKKSIVIDLKQEAGRQIVLDLVPRFEVVVENFRAGVMDKLGLSYERLRERNPRLVYAVIRGFGDRRTGASPYADWPAYDVVAQAMGGMMGVTGADADHPVKVGPGVGDTVPALYLAVGILAAVLRARATGEGQFVDVAMLDAILGVSERIVHQRSFSKVVAEPEGNHHPFIAPFGIFPASDGHVAIACPSDHFFHELCRQLDAADLLDDAGLATLAGRRDNRRRVVEAVGARTARFTKAELTARLGGRVPFGPVYDMDEIGHDPHFAARAMLADIDCPGIPETMQIAGIPIKLTATPGRVVHRGPGQGEHTDTVLRQAGFAASDLAAWRQAGIIK</sequence>
<keyword evidence="3" id="KW-1185">Reference proteome</keyword>
<organism evidence="2 3">
    <name type="scientific">Chelatococcus reniformis</name>
    <dbReference type="NCBI Taxonomy" id="1494448"/>
    <lineage>
        <taxon>Bacteria</taxon>
        <taxon>Pseudomonadati</taxon>
        <taxon>Pseudomonadota</taxon>
        <taxon>Alphaproteobacteria</taxon>
        <taxon>Hyphomicrobiales</taxon>
        <taxon>Chelatococcaceae</taxon>
        <taxon>Chelatococcus</taxon>
    </lineage>
</organism>
<evidence type="ECO:0000313" key="3">
    <source>
        <dbReference type="Proteomes" id="UP000637002"/>
    </source>
</evidence>
<dbReference type="InterPro" id="IPR044855">
    <property type="entry name" value="CoA-Trfase_III_dom3_sf"/>
</dbReference>
<dbReference type="SUPFAM" id="SSF89796">
    <property type="entry name" value="CoA-transferase family III (CaiB/BaiF)"/>
    <property type="match status" value="1"/>
</dbReference>
<dbReference type="EMBL" id="BMGG01000003">
    <property type="protein sequence ID" value="GGC59489.1"/>
    <property type="molecule type" value="Genomic_DNA"/>
</dbReference>
<dbReference type="PANTHER" id="PTHR48207:SF3">
    <property type="entry name" value="SUCCINATE--HYDROXYMETHYLGLUTARATE COA-TRANSFERASE"/>
    <property type="match status" value="1"/>
</dbReference>
<dbReference type="Gene3D" id="3.40.50.10540">
    <property type="entry name" value="Crotonobetainyl-coa:carnitine coa-transferase, domain 1"/>
    <property type="match status" value="1"/>
</dbReference>
<reference evidence="2" key="2">
    <citation type="submission" date="2020-09" db="EMBL/GenBank/DDBJ databases">
        <authorList>
            <person name="Sun Q."/>
            <person name="Zhou Y."/>
        </authorList>
    </citation>
    <scope>NUCLEOTIDE SEQUENCE</scope>
    <source>
        <strain evidence="2">CGMCC 1.12919</strain>
    </source>
</reference>
<dbReference type="Gene3D" id="3.30.1540.10">
    <property type="entry name" value="formyl-coa transferase, domain 3"/>
    <property type="match status" value="1"/>
</dbReference>
<dbReference type="GO" id="GO:0008410">
    <property type="term" value="F:CoA-transferase activity"/>
    <property type="evidence" value="ECO:0007669"/>
    <property type="project" value="TreeGrafter"/>
</dbReference>
<dbReference type="PANTHER" id="PTHR48207">
    <property type="entry name" value="SUCCINATE--HYDROXYMETHYLGLUTARATE COA-TRANSFERASE"/>
    <property type="match status" value="1"/>
</dbReference>
<reference evidence="2" key="1">
    <citation type="journal article" date="2014" name="Int. J. Syst. Evol. Microbiol.">
        <title>Complete genome sequence of Corynebacterium casei LMG S-19264T (=DSM 44701T), isolated from a smear-ripened cheese.</title>
        <authorList>
            <consortium name="US DOE Joint Genome Institute (JGI-PGF)"/>
            <person name="Walter F."/>
            <person name="Albersmeier A."/>
            <person name="Kalinowski J."/>
            <person name="Ruckert C."/>
        </authorList>
    </citation>
    <scope>NUCLEOTIDE SEQUENCE</scope>
    <source>
        <strain evidence="2">CGMCC 1.12919</strain>
    </source>
</reference>
<dbReference type="RefSeq" id="WP_188608813.1">
    <property type="nucleotide sequence ID" value="NZ_BMGG01000003.1"/>
</dbReference>
<dbReference type="AlphaFoldDB" id="A0A916XAR3"/>
<dbReference type="InterPro" id="IPR050483">
    <property type="entry name" value="CoA-transferase_III_domain"/>
</dbReference>
<dbReference type="Pfam" id="PF02515">
    <property type="entry name" value="CoA_transf_3"/>
    <property type="match status" value="1"/>
</dbReference>
<evidence type="ECO:0000313" key="2">
    <source>
        <dbReference type="EMBL" id="GGC59489.1"/>
    </source>
</evidence>